<dbReference type="PROSITE" id="PS51272">
    <property type="entry name" value="SLH"/>
    <property type="match status" value="2"/>
</dbReference>
<protein>
    <submittedName>
        <fullName evidence="3">S-layer homology domain-containing protein</fullName>
    </submittedName>
</protein>
<evidence type="ECO:0000256" key="1">
    <source>
        <dbReference type="SAM" id="MobiDB-lite"/>
    </source>
</evidence>
<dbReference type="Pfam" id="PF23197">
    <property type="entry name" value="IG_AIR9"/>
    <property type="match status" value="1"/>
</dbReference>
<dbReference type="EMBL" id="JABMCB010000197">
    <property type="protein sequence ID" value="NUU78067.1"/>
    <property type="molecule type" value="Genomic_DNA"/>
</dbReference>
<dbReference type="RefSeq" id="WP_175397709.1">
    <property type="nucleotide sequence ID" value="NZ_JABMCB010000197.1"/>
</dbReference>
<dbReference type="PANTHER" id="PTHR34403:SF14">
    <property type="entry name" value="OS05G0225800 PROTEIN"/>
    <property type="match status" value="1"/>
</dbReference>
<dbReference type="InterPro" id="IPR013783">
    <property type="entry name" value="Ig-like_fold"/>
</dbReference>
<dbReference type="Proteomes" id="UP000526125">
    <property type="component" value="Unassembled WGS sequence"/>
</dbReference>
<dbReference type="InterPro" id="IPR056284">
    <property type="entry name" value="AIR9-like_A9"/>
</dbReference>
<feature type="compositionally biased region" description="Pro residues" evidence="1">
    <location>
        <begin position="411"/>
        <end position="489"/>
    </location>
</feature>
<evidence type="ECO:0000259" key="2">
    <source>
        <dbReference type="PROSITE" id="PS51272"/>
    </source>
</evidence>
<evidence type="ECO:0000313" key="3">
    <source>
        <dbReference type="EMBL" id="NUU78067.1"/>
    </source>
</evidence>
<feature type="domain" description="SLH" evidence="2">
    <location>
        <begin position="104"/>
        <end position="159"/>
    </location>
</feature>
<feature type="domain" description="SLH" evidence="2">
    <location>
        <begin position="38"/>
        <end position="101"/>
    </location>
</feature>
<reference evidence="3 4" key="1">
    <citation type="submission" date="2020-05" db="EMBL/GenBank/DDBJ databases">
        <title>Genome Sequencing of Type Strains.</title>
        <authorList>
            <person name="Lemaire J.F."/>
            <person name="Inderbitzin P."/>
            <person name="Gregorio O.A."/>
            <person name="Collins S.B."/>
            <person name="Wespe N."/>
            <person name="Knight-Connoni V."/>
        </authorList>
    </citation>
    <scope>NUCLEOTIDE SEQUENCE [LARGE SCALE GENOMIC DNA]</scope>
    <source>
        <strain evidence="3 4">LMG 21957</strain>
    </source>
</reference>
<dbReference type="Pfam" id="PF00395">
    <property type="entry name" value="SLH"/>
    <property type="match status" value="2"/>
</dbReference>
<dbReference type="InterPro" id="IPR050972">
    <property type="entry name" value="SDr-like"/>
</dbReference>
<dbReference type="PANTHER" id="PTHR34403">
    <property type="entry name" value="TOL-PAL SYSTEM PROTEIN TOLA"/>
    <property type="match status" value="1"/>
</dbReference>
<comment type="caution">
    <text evidence="3">The sequence shown here is derived from an EMBL/GenBank/DDBJ whole genome shotgun (WGS) entry which is preliminary data.</text>
</comment>
<accession>A0A7Y6EVC8</accession>
<evidence type="ECO:0000313" key="4">
    <source>
        <dbReference type="Proteomes" id="UP000526125"/>
    </source>
</evidence>
<gene>
    <name evidence="3" type="ORF">HP552_22930</name>
</gene>
<organism evidence="3 4">
    <name type="scientific">Paenibacillus xylanilyticus</name>
    <dbReference type="NCBI Taxonomy" id="248903"/>
    <lineage>
        <taxon>Bacteria</taxon>
        <taxon>Bacillati</taxon>
        <taxon>Bacillota</taxon>
        <taxon>Bacilli</taxon>
        <taxon>Bacillales</taxon>
        <taxon>Paenibacillaceae</taxon>
        <taxon>Paenibacillus</taxon>
    </lineage>
</organism>
<proteinExistence type="predicted"/>
<dbReference type="InterPro" id="IPR001119">
    <property type="entry name" value="SLH_dom"/>
</dbReference>
<dbReference type="Gene3D" id="2.60.40.10">
    <property type="entry name" value="Immunoglobulins"/>
    <property type="match status" value="1"/>
</dbReference>
<feature type="region of interest" description="Disordered" evidence="1">
    <location>
        <begin position="384"/>
        <end position="498"/>
    </location>
</feature>
<sequence>MNHDWKKMLLTVTVIGMLWGNQNVNAAEDQTGGANKISSVFTDETDIRSTSLQAVQEAVNQGLISGYPDGSFHPRQYLTRREMAVLLAKASQLPLEESMVAGLKSTDWAAPYINAIRKAGWMTGDTLGNFRANDPIRREELASILVRVTGTQGIKGGQQQTISDESLVSNWAKEQVQTALKLGLMESNEGRFESKALVERQDIAEILVDVFQTGERTASLTELDGDIAYIDGRPFVIGKELQGILNEGNKEALQNAVVTYDARTRNLSSLSEIEITQAGTAADPVTLDLKGSSYKGVISVSADHVILKADILSQVVLKSGSSALTIEGDVDEVTVDTTDKVTVQGSGTWKQLVLKDVKSLIQLPASVKTEKVILPEGGVLSQIIRNTPSTTGPSTSTGTSTSNSGSSGPSTPDPTPTPTPEPTPGPTPTPEPEPTPTPTPSPTPTPTPEPTPSPTPTPTPEPTPDPTPTPTPEPTPDPTPEPTPDPTPAPEDHPPVASSVLISGSKLEAGETLSGRYTYDDQDEDVEGETTFKWYRVDNDGVSNQTLIIGANEKDYTLTAEDSGHKIIFEVTPTDNKGVHGLPTTTVTDIDISDPAPLITGLSAKTPEQQSYFNAPYTPRSDDKDIATAVLWRTSSDGLNYQSPVYEFQSTDYRLGNTISMDGNYKLVVTDKGGNETTAYFTIDRMIPAVTEVVQSQNYGNDPSVYDSGDVITVKFNNYIKKFDSYDEMSGTGNASEAKGLTMAALEAAAQQSGHSFGEGAQLTATSYIPVNPLYGNEFEITLGENANLPITGLELELDAADIYTPSKTQAPGDTVSIAIPALEQINHSPVVNEAWTAPEFTVGEAGSLNLTGLFTDEDADDVLTYSIENLTPAIATVPEDSGDLLTITPIAAGTAEFKITASDGKSQKDTVIQVTVKPAIVQPTLFISEMVWGSDESTQAIELYNPTDNLITNVKLTIGGVEMDLDSFIIQPHTVRVIADWLGPFDFDENYYAATDMNFDPDGIEPLEVVLFINGIPLDSSTLYPQQTMRRKAGITRGAAAYQESEWDIYPVDTMDGLGSYE</sequence>
<feature type="compositionally biased region" description="Low complexity" evidence="1">
    <location>
        <begin position="387"/>
        <end position="410"/>
    </location>
</feature>
<dbReference type="Gene3D" id="2.60.40.2700">
    <property type="match status" value="1"/>
</dbReference>
<name>A0A7Y6EVC8_9BACL</name>
<dbReference type="AlphaFoldDB" id="A0A7Y6EVC8"/>
<keyword evidence="4" id="KW-1185">Reference proteome</keyword>